<dbReference type="SUPFAM" id="SSF109854">
    <property type="entry name" value="DinB/YfiT-like putative metalloenzymes"/>
    <property type="match status" value="1"/>
</dbReference>
<dbReference type="GO" id="GO:0046872">
    <property type="term" value="F:metal ion binding"/>
    <property type="evidence" value="ECO:0007669"/>
    <property type="project" value="InterPro"/>
</dbReference>
<dbReference type="AlphaFoldDB" id="A0A7W5Y8X6"/>
<proteinExistence type="predicted"/>
<dbReference type="EMBL" id="JACIBV010000001">
    <property type="protein sequence ID" value="MBB3725093.1"/>
    <property type="molecule type" value="Genomic_DNA"/>
</dbReference>
<dbReference type="RefSeq" id="WP_183643962.1">
    <property type="nucleotide sequence ID" value="NZ_JACIBV010000001.1"/>
</dbReference>
<dbReference type="NCBIfam" id="TIGR03083">
    <property type="entry name" value="maleylpyruvate isomerase family mycothiol-dependent enzyme"/>
    <property type="match status" value="1"/>
</dbReference>
<comment type="caution">
    <text evidence="2">The sequence shown here is derived from an EMBL/GenBank/DDBJ whole genome shotgun (WGS) entry which is preliminary data.</text>
</comment>
<feature type="domain" description="Mycothiol-dependent maleylpyruvate isomerase metal-binding" evidence="1">
    <location>
        <begin position="25"/>
        <end position="146"/>
    </location>
</feature>
<dbReference type="Proteomes" id="UP000579945">
    <property type="component" value="Unassembled WGS sequence"/>
</dbReference>
<dbReference type="InterPro" id="IPR034660">
    <property type="entry name" value="DinB/YfiT-like"/>
</dbReference>
<accession>A0A7W5Y8X6</accession>
<protein>
    <submittedName>
        <fullName evidence="2">Uncharacterized protein (TIGR03086 family)</fullName>
    </submittedName>
</protein>
<dbReference type="InterPro" id="IPR017520">
    <property type="entry name" value="CHP03086"/>
</dbReference>
<name>A0A7W5Y8X6_9ACTN</name>
<dbReference type="InterPro" id="IPR024344">
    <property type="entry name" value="MDMPI_metal-binding"/>
</dbReference>
<evidence type="ECO:0000259" key="1">
    <source>
        <dbReference type="Pfam" id="PF11716"/>
    </source>
</evidence>
<reference evidence="2 3" key="1">
    <citation type="submission" date="2020-08" db="EMBL/GenBank/DDBJ databases">
        <title>Sequencing the genomes of 1000 actinobacteria strains.</title>
        <authorList>
            <person name="Klenk H.-P."/>
        </authorList>
    </citation>
    <scope>NUCLEOTIDE SEQUENCE [LARGE SCALE GENOMIC DNA]</scope>
    <source>
        <strain evidence="2 3">DSM 44320</strain>
    </source>
</reference>
<dbReference type="Gene3D" id="1.20.120.450">
    <property type="entry name" value="dinb family like domain"/>
    <property type="match status" value="1"/>
</dbReference>
<dbReference type="NCBIfam" id="TIGR03086">
    <property type="entry name" value="TIGR03086 family metal-binding protein"/>
    <property type="match status" value="1"/>
</dbReference>
<sequence length="211" mass="22393">MHSESSTASPNPLDNGAELVALDEQAVRASVEVVAQVTTADLARPTPCAGWRLHDLLAHMATQHHGFAAASRGEGDPAWWELRSLGDDPVGSYRSAAEHVLAAFAADGVLSRSFPLPEISADRPFPAARAISFHFIDYVVHSWDVAKTLDLAVEFEPRLLDVALAVARAVPGGESRLGPGAAFAPEVAWSSGSRLDEIVAVLGRAPDWSRG</sequence>
<dbReference type="Pfam" id="PF11716">
    <property type="entry name" value="MDMPI_N"/>
    <property type="match status" value="1"/>
</dbReference>
<organism evidence="2 3">
    <name type="scientific">Nonomuraea dietziae</name>
    <dbReference type="NCBI Taxonomy" id="65515"/>
    <lineage>
        <taxon>Bacteria</taxon>
        <taxon>Bacillati</taxon>
        <taxon>Actinomycetota</taxon>
        <taxon>Actinomycetes</taxon>
        <taxon>Streptosporangiales</taxon>
        <taxon>Streptosporangiaceae</taxon>
        <taxon>Nonomuraea</taxon>
    </lineage>
</organism>
<evidence type="ECO:0000313" key="2">
    <source>
        <dbReference type="EMBL" id="MBB3725093.1"/>
    </source>
</evidence>
<dbReference type="InterPro" id="IPR017517">
    <property type="entry name" value="Maleyloyr_isom"/>
</dbReference>
<gene>
    <name evidence="2" type="ORF">FHR33_000953</name>
</gene>
<evidence type="ECO:0000313" key="3">
    <source>
        <dbReference type="Proteomes" id="UP000579945"/>
    </source>
</evidence>
<dbReference type="GeneID" id="95387547"/>
<keyword evidence="3" id="KW-1185">Reference proteome</keyword>